<accession>A0A022QY71</accession>
<dbReference type="Pfam" id="PF12609">
    <property type="entry name" value="DUF3774"/>
    <property type="match status" value="1"/>
</dbReference>
<keyword evidence="2" id="KW-1185">Reference proteome</keyword>
<protein>
    <recommendedName>
        <fullName evidence="3">Wound-responsive family protein</fullName>
    </recommendedName>
</protein>
<dbReference type="Proteomes" id="UP000030748">
    <property type="component" value="Unassembled WGS sequence"/>
</dbReference>
<name>A0A022QY71_ERYGU</name>
<organism evidence="1 2">
    <name type="scientific">Erythranthe guttata</name>
    <name type="common">Yellow monkey flower</name>
    <name type="synonym">Mimulus guttatus</name>
    <dbReference type="NCBI Taxonomy" id="4155"/>
    <lineage>
        <taxon>Eukaryota</taxon>
        <taxon>Viridiplantae</taxon>
        <taxon>Streptophyta</taxon>
        <taxon>Embryophyta</taxon>
        <taxon>Tracheophyta</taxon>
        <taxon>Spermatophyta</taxon>
        <taxon>Magnoliopsida</taxon>
        <taxon>eudicotyledons</taxon>
        <taxon>Gunneridae</taxon>
        <taxon>Pentapetalae</taxon>
        <taxon>asterids</taxon>
        <taxon>lamiids</taxon>
        <taxon>Lamiales</taxon>
        <taxon>Phrymaceae</taxon>
        <taxon>Erythranthe</taxon>
    </lineage>
</organism>
<evidence type="ECO:0008006" key="3">
    <source>
        <dbReference type="Google" id="ProtNLM"/>
    </source>
</evidence>
<evidence type="ECO:0000313" key="1">
    <source>
        <dbReference type="EMBL" id="EYU33562.1"/>
    </source>
</evidence>
<dbReference type="AlphaFoldDB" id="A0A022QY71"/>
<dbReference type="EMBL" id="KI630752">
    <property type="protein sequence ID" value="EYU33562.1"/>
    <property type="molecule type" value="Genomic_DNA"/>
</dbReference>
<reference evidence="1 2" key="1">
    <citation type="journal article" date="2013" name="Proc. Natl. Acad. Sci. U.S.A.">
        <title>Fine-scale variation in meiotic recombination in Mimulus inferred from population shotgun sequencing.</title>
        <authorList>
            <person name="Hellsten U."/>
            <person name="Wright K.M."/>
            <person name="Jenkins J."/>
            <person name="Shu S."/>
            <person name="Yuan Y."/>
            <person name="Wessler S.R."/>
            <person name="Schmutz J."/>
            <person name="Willis J.H."/>
            <person name="Rokhsar D.S."/>
        </authorList>
    </citation>
    <scope>NUCLEOTIDE SEQUENCE [LARGE SCALE GENOMIC DNA]</scope>
    <source>
        <strain evidence="2">cv. DUN x IM62</strain>
    </source>
</reference>
<dbReference type="PANTHER" id="PTHR33090">
    <property type="entry name" value="DUF3774 DOMAIN PROTEIN-RELATED"/>
    <property type="match status" value="1"/>
</dbReference>
<dbReference type="STRING" id="4155.A0A022QY71"/>
<dbReference type="InterPro" id="IPR022251">
    <property type="entry name" value="DUF3774_wound-induced"/>
</dbReference>
<evidence type="ECO:0000313" key="2">
    <source>
        <dbReference type="Proteomes" id="UP000030748"/>
    </source>
</evidence>
<proteinExistence type="predicted"/>
<sequence length="99" mass="11020">MGSYLRGRSAWLVAASIGAVEALKDQGFCRFDYAMKVVQQRTRNNLMFGSCNKTHQAKKMSSLSSSSSSAMATNGQELRLKESEESLRKVMYLSCWAPN</sequence>
<dbReference type="PhylomeDB" id="A0A022QY71"/>
<gene>
    <name evidence="1" type="ORF">MIMGU_mgv1a017673mg</name>
</gene>